<evidence type="ECO:0000259" key="4">
    <source>
        <dbReference type="Pfam" id="PF08241"/>
    </source>
</evidence>
<keyword evidence="1 5" id="KW-0489">Methyltransferase</keyword>
<dbReference type="CDD" id="cd02440">
    <property type="entry name" value="AdoMet_MTases"/>
    <property type="match status" value="1"/>
</dbReference>
<keyword evidence="5" id="KW-0830">Ubiquinone</keyword>
<dbReference type="SUPFAM" id="SSF53335">
    <property type="entry name" value="S-adenosyl-L-methionine-dependent methyltransferases"/>
    <property type="match status" value="1"/>
</dbReference>
<dbReference type="RefSeq" id="WP_092049009.1">
    <property type="nucleotide sequence ID" value="NZ_FOQD01000005.1"/>
</dbReference>
<gene>
    <name evidence="5" type="ORF">SAMN05421753_105112</name>
</gene>
<dbReference type="InterPro" id="IPR029063">
    <property type="entry name" value="SAM-dependent_MTases_sf"/>
</dbReference>
<dbReference type="STRING" id="1576369.SAMN05421753_105112"/>
<dbReference type="EMBL" id="FOQD01000005">
    <property type="protein sequence ID" value="SFI07088.1"/>
    <property type="molecule type" value="Genomic_DNA"/>
</dbReference>
<dbReference type="PANTHER" id="PTHR43464:SF19">
    <property type="entry name" value="UBIQUINONE BIOSYNTHESIS O-METHYLTRANSFERASE, MITOCHONDRIAL"/>
    <property type="match status" value="1"/>
</dbReference>
<evidence type="ECO:0000256" key="2">
    <source>
        <dbReference type="ARBA" id="ARBA00022679"/>
    </source>
</evidence>
<dbReference type="GO" id="GO:0032259">
    <property type="term" value="P:methylation"/>
    <property type="evidence" value="ECO:0007669"/>
    <property type="project" value="UniProtKB-KW"/>
</dbReference>
<reference evidence="6" key="1">
    <citation type="submission" date="2016-10" db="EMBL/GenBank/DDBJ databases">
        <authorList>
            <person name="Varghese N."/>
            <person name="Submissions S."/>
        </authorList>
    </citation>
    <scope>NUCLEOTIDE SEQUENCE [LARGE SCALE GENOMIC DNA]</scope>
    <source>
        <strain evidence="6">DSM 26348</strain>
    </source>
</reference>
<keyword evidence="3" id="KW-0949">S-adenosyl-L-methionine</keyword>
<keyword evidence="2 5" id="KW-0808">Transferase</keyword>
<evidence type="ECO:0000256" key="1">
    <source>
        <dbReference type="ARBA" id="ARBA00022603"/>
    </source>
</evidence>
<name>A0A1I3F7C5_9PLAN</name>
<evidence type="ECO:0000313" key="6">
    <source>
        <dbReference type="Proteomes" id="UP000199518"/>
    </source>
</evidence>
<evidence type="ECO:0000313" key="5">
    <source>
        <dbReference type="EMBL" id="SFI07088.1"/>
    </source>
</evidence>
<dbReference type="Proteomes" id="UP000199518">
    <property type="component" value="Unassembled WGS sequence"/>
</dbReference>
<keyword evidence="6" id="KW-1185">Reference proteome</keyword>
<dbReference type="AlphaFoldDB" id="A0A1I3F7C5"/>
<evidence type="ECO:0000256" key="3">
    <source>
        <dbReference type="ARBA" id="ARBA00022691"/>
    </source>
</evidence>
<dbReference type="Pfam" id="PF08241">
    <property type="entry name" value="Methyltransf_11"/>
    <property type="match status" value="1"/>
</dbReference>
<dbReference type="PANTHER" id="PTHR43464">
    <property type="entry name" value="METHYLTRANSFERASE"/>
    <property type="match status" value="1"/>
</dbReference>
<accession>A0A1I3F7C5</accession>
<protein>
    <submittedName>
        <fullName evidence="5">2-polyprenyl-6-hydroxyphenyl methylase / 3-demethylubiquinone-9 3-methyltransferase</fullName>
    </submittedName>
</protein>
<organism evidence="5 6">
    <name type="scientific">Planctomicrobium piriforme</name>
    <dbReference type="NCBI Taxonomy" id="1576369"/>
    <lineage>
        <taxon>Bacteria</taxon>
        <taxon>Pseudomonadati</taxon>
        <taxon>Planctomycetota</taxon>
        <taxon>Planctomycetia</taxon>
        <taxon>Planctomycetales</taxon>
        <taxon>Planctomycetaceae</taxon>
        <taxon>Planctomicrobium</taxon>
    </lineage>
</organism>
<proteinExistence type="predicted"/>
<sequence>MSNADQEIRSGRRYAFGKNWSSFLTTLDDARIEIAMQSLRDLLGVDTLEGRTFLDVGSGSGLFSLAARKLGADVTSFDYDNDSVACAIELRKRYETDPARWSIQQGSALDEPFLNSLGTFDVVYSWGVLHHTGDMWRALDLASNACRSGGLLAIALYNDQGWRSRGWRRVKQIYCSGAAGRAAMTLAFYPYFAARTALVSLVRRQNEFAAYRRHRGMSIVHDWRDWLGGLPFEVARFDDVVSFFACRDFELVRGTRTHRLGCHEFVFCKSPEAQRKSPTGDQSHPQG</sequence>
<dbReference type="InterPro" id="IPR013216">
    <property type="entry name" value="Methyltransf_11"/>
</dbReference>
<dbReference type="Gene3D" id="3.40.50.150">
    <property type="entry name" value="Vaccinia Virus protein VP39"/>
    <property type="match status" value="1"/>
</dbReference>
<feature type="domain" description="Methyltransferase type 11" evidence="4">
    <location>
        <begin position="54"/>
        <end position="154"/>
    </location>
</feature>
<dbReference type="GO" id="GO:0008757">
    <property type="term" value="F:S-adenosylmethionine-dependent methyltransferase activity"/>
    <property type="evidence" value="ECO:0007669"/>
    <property type="project" value="InterPro"/>
</dbReference>
<dbReference type="OrthoDB" id="3206826at2"/>